<dbReference type="RefSeq" id="WP_038561928.1">
    <property type="nucleotide sequence ID" value="NZ_CP008876.1"/>
</dbReference>
<dbReference type="EMBL" id="CP008876">
    <property type="protein sequence ID" value="AIF67012.1"/>
    <property type="molecule type" value="Genomic_DNA"/>
</dbReference>
<evidence type="ECO:0000259" key="3">
    <source>
        <dbReference type="Pfam" id="PF12850"/>
    </source>
</evidence>
<dbReference type="CDD" id="cd00841">
    <property type="entry name" value="MPP_YfcE"/>
    <property type="match status" value="1"/>
</dbReference>
<dbReference type="OrthoDB" id="9800565at2"/>
<proteinExistence type="inferred from homology"/>
<dbReference type="InterPro" id="IPR041802">
    <property type="entry name" value="MPP_YfcE"/>
</dbReference>
<organism evidence="4 6">
    <name type="scientific">Terribacillus saccharophilus</name>
    <dbReference type="NCBI Taxonomy" id="361277"/>
    <lineage>
        <taxon>Bacteria</taxon>
        <taxon>Bacillati</taxon>
        <taxon>Bacillota</taxon>
        <taxon>Bacilli</taxon>
        <taxon>Bacillales</taxon>
        <taxon>Bacillaceae</taxon>
        <taxon>Terribacillus</taxon>
    </lineage>
</organism>
<evidence type="ECO:0000313" key="4">
    <source>
        <dbReference type="EMBL" id="AIF67012.1"/>
    </source>
</evidence>
<dbReference type="GO" id="GO:0016787">
    <property type="term" value="F:hydrolase activity"/>
    <property type="evidence" value="ECO:0007669"/>
    <property type="project" value="UniProtKB-UniRule"/>
</dbReference>
<dbReference type="NCBIfam" id="TIGR00040">
    <property type="entry name" value="yfcE"/>
    <property type="match status" value="1"/>
</dbReference>
<dbReference type="EC" id="3.1.4.-" evidence="2"/>
<dbReference type="Proteomes" id="UP000027980">
    <property type="component" value="Chromosome"/>
</dbReference>
<reference evidence="5 7" key="2">
    <citation type="submission" date="2016-10" db="EMBL/GenBank/DDBJ databases">
        <authorList>
            <person name="Varghese N."/>
            <person name="Submissions S."/>
        </authorList>
    </citation>
    <scope>NUCLEOTIDE SEQUENCE [LARGE SCALE GENOMIC DNA]</scope>
    <source>
        <strain evidence="5 7">DSM 21619</strain>
    </source>
</reference>
<dbReference type="Pfam" id="PF12850">
    <property type="entry name" value="Metallophos_2"/>
    <property type="match status" value="1"/>
</dbReference>
<dbReference type="PANTHER" id="PTHR11124">
    <property type="entry name" value="VACUOLAR SORTING PROTEIN VPS29"/>
    <property type="match status" value="1"/>
</dbReference>
<evidence type="ECO:0000313" key="5">
    <source>
        <dbReference type="EMBL" id="SEM47831.1"/>
    </source>
</evidence>
<dbReference type="EMBL" id="FOCD01000001">
    <property type="protein sequence ID" value="SEM47831.1"/>
    <property type="molecule type" value="Genomic_DNA"/>
</dbReference>
<dbReference type="GO" id="GO:0046872">
    <property type="term" value="F:metal ion binding"/>
    <property type="evidence" value="ECO:0007669"/>
    <property type="project" value="UniProtKB-KW"/>
</dbReference>
<comment type="cofactor">
    <cofactor evidence="2">
        <name>a divalent metal cation</name>
        <dbReference type="ChEBI" id="CHEBI:60240"/>
    </cofactor>
</comment>
<dbReference type="HOGENOM" id="CLU_063749_2_0_9"/>
<keyword evidence="2" id="KW-0479">Metal-binding</keyword>
<reference evidence="4 6" key="1">
    <citation type="submission" date="2014-07" db="EMBL/GenBank/DDBJ databases">
        <title>Complete genome sequence of a moderately halophilic bacterium Terribacillus aidingensis MP602, isolated from Cryptomeria fortunei in Tianmu mountain in China.</title>
        <authorList>
            <person name="Wang Y."/>
            <person name="Lu P."/>
            <person name="Zhang L."/>
        </authorList>
    </citation>
    <scope>NUCLEOTIDE SEQUENCE [LARGE SCALE GENOMIC DNA]</scope>
    <source>
        <strain evidence="4 6">MP602</strain>
    </source>
</reference>
<feature type="domain" description="Calcineurin-like phosphoesterase" evidence="3">
    <location>
        <begin position="1"/>
        <end position="145"/>
    </location>
</feature>
<evidence type="ECO:0000256" key="2">
    <source>
        <dbReference type="RuleBase" id="RU362039"/>
    </source>
</evidence>
<dbReference type="AlphaFoldDB" id="A0A075LM50"/>
<dbReference type="KEGG" id="tap:GZ22_10395"/>
<dbReference type="SUPFAM" id="SSF56300">
    <property type="entry name" value="Metallo-dependent phosphatases"/>
    <property type="match status" value="1"/>
</dbReference>
<dbReference type="InterPro" id="IPR029052">
    <property type="entry name" value="Metallo-depent_PP-like"/>
</dbReference>
<dbReference type="GeneID" id="34220416"/>
<protein>
    <recommendedName>
        <fullName evidence="2">Phosphoesterase</fullName>
        <ecNumber evidence="2">3.1.4.-</ecNumber>
    </recommendedName>
</protein>
<comment type="similarity">
    <text evidence="1 2">Belongs to the metallophosphoesterase superfamily. YfcE family.</text>
</comment>
<accession>A0AAX2E9A6</accession>
<dbReference type="Proteomes" id="UP000199735">
    <property type="component" value="Unassembled WGS sequence"/>
</dbReference>
<accession>A0A075LM50</accession>
<gene>
    <name evidence="4" type="ORF">GZ22_10395</name>
    <name evidence="5" type="ORF">SAMN04489762_0168</name>
</gene>
<dbReference type="InterPro" id="IPR024654">
    <property type="entry name" value="Calcineurin-like_PHP_lpxH"/>
</dbReference>
<sequence>MKILITSDSHGLTAEVNKLKQRHEDEVAAYIHCGDSELPFDAPEMEGYYRVAGNCDYDGAYPEVEELTASELPILITHGHLYGVKSSLRPLEKLAAEKDAKIVCYGHSHVARADVIDGRLYINPGSIRLPKQSPYPTYCILSYEDRIATVRYYTLGGEEVPELEKSVTFK</sequence>
<evidence type="ECO:0000256" key="1">
    <source>
        <dbReference type="ARBA" id="ARBA00008950"/>
    </source>
</evidence>
<name>A0A075LM50_9BACI</name>
<dbReference type="InterPro" id="IPR000979">
    <property type="entry name" value="Phosphodiesterase_MJ0936/Vps29"/>
</dbReference>
<dbReference type="Gene3D" id="3.60.21.10">
    <property type="match status" value="1"/>
</dbReference>
<evidence type="ECO:0000313" key="6">
    <source>
        <dbReference type="Proteomes" id="UP000027980"/>
    </source>
</evidence>
<evidence type="ECO:0000313" key="7">
    <source>
        <dbReference type="Proteomes" id="UP000199735"/>
    </source>
</evidence>